<evidence type="ECO:0000313" key="2">
    <source>
        <dbReference type="EMBL" id="QHS79736.1"/>
    </source>
</evidence>
<dbReference type="AlphaFoldDB" id="A0A6C0AJB3"/>
<keyword evidence="1" id="KW-1133">Transmembrane helix</keyword>
<name>A0A6C0AJB3_9ZZZZ</name>
<dbReference type="EMBL" id="MN740651">
    <property type="protein sequence ID" value="QHS79736.1"/>
    <property type="molecule type" value="Genomic_DNA"/>
</dbReference>
<keyword evidence="1" id="KW-0472">Membrane</keyword>
<protein>
    <submittedName>
        <fullName evidence="2">Uncharacterized protein</fullName>
    </submittedName>
</protein>
<feature type="transmembrane region" description="Helical" evidence="1">
    <location>
        <begin position="6"/>
        <end position="29"/>
    </location>
</feature>
<proteinExistence type="predicted"/>
<keyword evidence="1" id="KW-0812">Transmembrane</keyword>
<reference evidence="2" key="1">
    <citation type="journal article" date="2020" name="Nature">
        <title>Giant virus diversity and host interactions through global metagenomics.</title>
        <authorList>
            <person name="Schulz F."/>
            <person name="Roux S."/>
            <person name="Paez-Espino D."/>
            <person name="Jungbluth S."/>
            <person name="Walsh D.A."/>
            <person name="Denef V.J."/>
            <person name="McMahon K.D."/>
            <person name="Konstantinidis K.T."/>
            <person name="Eloe-Fadrosh E.A."/>
            <person name="Kyrpides N.C."/>
            <person name="Woyke T."/>
        </authorList>
    </citation>
    <scope>NUCLEOTIDE SEQUENCE</scope>
    <source>
        <strain evidence="2">GVMAG-S-1035303-20</strain>
    </source>
</reference>
<accession>A0A6C0AJB3</accession>
<sequence length="86" mass="9883">MYKNLPYIFIGILVIAVLIHSYMSVRFGYDWIGAQTRKVIARAMTKSNSITELYPIPPVPFMDRFSQYTKIPKMKESAEAPGVAFY</sequence>
<evidence type="ECO:0000256" key="1">
    <source>
        <dbReference type="SAM" id="Phobius"/>
    </source>
</evidence>
<organism evidence="2">
    <name type="scientific">viral metagenome</name>
    <dbReference type="NCBI Taxonomy" id="1070528"/>
    <lineage>
        <taxon>unclassified sequences</taxon>
        <taxon>metagenomes</taxon>
        <taxon>organismal metagenomes</taxon>
    </lineage>
</organism>